<organism evidence="4 5">
    <name type="scientific">Fraxinus pennsylvanica</name>
    <dbReference type="NCBI Taxonomy" id="56036"/>
    <lineage>
        <taxon>Eukaryota</taxon>
        <taxon>Viridiplantae</taxon>
        <taxon>Streptophyta</taxon>
        <taxon>Embryophyta</taxon>
        <taxon>Tracheophyta</taxon>
        <taxon>Spermatophyta</taxon>
        <taxon>Magnoliopsida</taxon>
        <taxon>eudicotyledons</taxon>
        <taxon>Gunneridae</taxon>
        <taxon>Pentapetalae</taxon>
        <taxon>asterids</taxon>
        <taxon>lamiids</taxon>
        <taxon>Lamiales</taxon>
        <taxon>Oleaceae</taxon>
        <taxon>Oleeae</taxon>
        <taxon>Fraxinus</taxon>
    </lineage>
</organism>
<dbReference type="Pfam" id="PF04784">
    <property type="entry name" value="DUF547"/>
    <property type="match status" value="1"/>
</dbReference>
<dbReference type="Proteomes" id="UP000834106">
    <property type="component" value="Chromosome 11"/>
</dbReference>
<keyword evidence="5" id="KW-1185">Reference proteome</keyword>
<proteinExistence type="predicted"/>
<evidence type="ECO:0000313" key="4">
    <source>
        <dbReference type="EMBL" id="CAI9770795.1"/>
    </source>
</evidence>
<dbReference type="AlphaFoldDB" id="A0AAD1ZJS4"/>
<evidence type="ECO:0000259" key="2">
    <source>
        <dbReference type="Pfam" id="PF04784"/>
    </source>
</evidence>
<feature type="domain" description="Ternary complex factor MIP1 leucine-zipper" evidence="3">
    <location>
        <begin position="20"/>
        <end position="99"/>
    </location>
</feature>
<dbReference type="EMBL" id="OU503046">
    <property type="protein sequence ID" value="CAI9770795.1"/>
    <property type="molecule type" value="Genomic_DNA"/>
</dbReference>
<name>A0AAD1ZJS4_9LAMI</name>
<feature type="domain" description="DUF547" evidence="2">
    <location>
        <begin position="364"/>
        <end position="498"/>
    </location>
</feature>
<evidence type="ECO:0000256" key="1">
    <source>
        <dbReference type="SAM" id="MobiDB-lite"/>
    </source>
</evidence>
<protein>
    <recommendedName>
        <fullName evidence="6">DUF547 domain-containing protein</fullName>
    </recommendedName>
</protein>
<reference evidence="4" key="1">
    <citation type="submission" date="2023-05" db="EMBL/GenBank/DDBJ databases">
        <authorList>
            <person name="Huff M."/>
        </authorList>
    </citation>
    <scope>NUCLEOTIDE SEQUENCE</scope>
</reference>
<evidence type="ECO:0000259" key="3">
    <source>
        <dbReference type="Pfam" id="PF14389"/>
    </source>
</evidence>
<dbReference type="PANTHER" id="PTHR46248">
    <property type="entry name" value="EXPRESSED PROTEIN"/>
    <property type="match status" value="1"/>
</dbReference>
<feature type="compositionally biased region" description="Basic and acidic residues" evidence="1">
    <location>
        <begin position="97"/>
        <end position="114"/>
    </location>
</feature>
<sequence>MADLAQIPTEIFKKKKLGGQQKKEELEREVSTLHKMLAHEQMVHEFLQELQTRQDGSPLSIPNYLPPKMKELLAELAMVEKEIARLESQISQLQSEVKNEREQNSMQRQHHETPKNNSGNTSRRHSNEKTMFQAKGLHFITKAINGDYNLGDFRKNEKGTNPKGLSNHKENNFLDEIGILCDNVSKRSEMLKPASPFRNMRHPTPTPRRDRYLNIPADILQNVMSTPIHSEEQSIHKWPPNKLSENIMKCLIFIFVRLLRTSRTMEIEKSGPITRSTNFSQSFRAETSLNLKTSLMFQKDSRQQDPYGIFDSKESITRDIGPYKNLVRFTSSSMDPKCIQDSSSVPLFQKLKGLMNGLQKVDLRFLSHQQKLAFWINMYNASVMHGFLQYGIPSSSTPENLLKLINKATLNIAGNIINAQAIEHFILRKLEPSLLKQLTGKGEKYIKEAIVGELYGLQSPDPNVIFALCCGTRSSPAVKIYTAEGVIGELERSKLEYLQASIVVTSTKRIALPELLLGNMQDFARDVDSLMEWVCEQLPTSGSLRKSIMDCFRGLRGGKASSIVEKIPYEYEFQYLLTM</sequence>
<dbReference type="Pfam" id="PF14389">
    <property type="entry name" value="Lzipper-MIP1"/>
    <property type="match status" value="1"/>
</dbReference>
<accession>A0AAD1ZJS4</accession>
<evidence type="ECO:0000313" key="5">
    <source>
        <dbReference type="Proteomes" id="UP000834106"/>
    </source>
</evidence>
<gene>
    <name evidence="4" type="ORF">FPE_LOCUS18225</name>
</gene>
<dbReference type="InterPro" id="IPR006869">
    <property type="entry name" value="DUF547"/>
</dbReference>
<evidence type="ECO:0008006" key="6">
    <source>
        <dbReference type="Google" id="ProtNLM"/>
    </source>
</evidence>
<feature type="region of interest" description="Disordered" evidence="1">
    <location>
        <begin position="94"/>
        <end position="127"/>
    </location>
</feature>
<dbReference type="PANTHER" id="PTHR46248:SF6">
    <property type="entry name" value="OS03G0859900 PROTEIN"/>
    <property type="match status" value="1"/>
</dbReference>
<dbReference type="InterPro" id="IPR025757">
    <property type="entry name" value="MIP1_Leuzipper"/>
</dbReference>